<dbReference type="AlphaFoldDB" id="A0A0N8NSV4"/>
<protein>
    <recommendedName>
        <fullName evidence="4">Probable multidrug resistance protein NorM</fullName>
    </recommendedName>
    <alternativeName>
        <fullName evidence="12">Multidrug-efflux transporter</fullName>
    </alternativeName>
</protein>
<evidence type="ECO:0000256" key="6">
    <source>
        <dbReference type="ARBA" id="ARBA00022449"/>
    </source>
</evidence>
<keyword evidence="8 13" id="KW-0812">Transmembrane</keyword>
<dbReference type="RefSeq" id="WP_054876326.1">
    <property type="nucleotide sequence ID" value="NZ_LKET01000043.1"/>
</dbReference>
<dbReference type="Pfam" id="PF01554">
    <property type="entry name" value="MatE"/>
    <property type="match status" value="2"/>
</dbReference>
<comment type="similarity">
    <text evidence="3">Belongs to the multi antimicrobial extrusion (MATE) (TC 2.A.66.1) family.</text>
</comment>
<dbReference type="PIRSF" id="PIRSF006603">
    <property type="entry name" value="DinF"/>
    <property type="match status" value="1"/>
</dbReference>
<dbReference type="EMBL" id="LKET01000043">
    <property type="protein sequence ID" value="KPU43080.1"/>
    <property type="molecule type" value="Genomic_DNA"/>
</dbReference>
<feature type="transmembrane region" description="Helical" evidence="13">
    <location>
        <begin position="291"/>
        <end position="311"/>
    </location>
</feature>
<evidence type="ECO:0000256" key="8">
    <source>
        <dbReference type="ARBA" id="ARBA00022692"/>
    </source>
</evidence>
<feature type="transmembrane region" description="Helical" evidence="13">
    <location>
        <begin position="65"/>
        <end position="87"/>
    </location>
</feature>
<feature type="transmembrane region" description="Helical" evidence="13">
    <location>
        <begin position="245"/>
        <end position="271"/>
    </location>
</feature>
<keyword evidence="5" id="KW-0813">Transport</keyword>
<dbReference type="GO" id="GO:0015297">
    <property type="term" value="F:antiporter activity"/>
    <property type="evidence" value="ECO:0007669"/>
    <property type="project" value="UniProtKB-KW"/>
</dbReference>
<dbReference type="NCBIfam" id="TIGR00797">
    <property type="entry name" value="matE"/>
    <property type="match status" value="1"/>
</dbReference>
<evidence type="ECO:0000256" key="2">
    <source>
        <dbReference type="ARBA" id="ARBA00004651"/>
    </source>
</evidence>
<evidence type="ECO:0000313" key="14">
    <source>
        <dbReference type="EMBL" id="KPU43080.1"/>
    </source>
</evidence>
<evidence type="ECO:0000256" key="12">
    <source>
        <dbReference type="ARBA" id="ARBA00031636"/>
    </source>
</evidence>
<dbReference type="PANTHER" id="PTHR43298">
    <property type="entry name" value="MULTIDRUG RESISTANCE PROTEIN NORM-RELATED"/>
    <property type="match status" value="1"/>
</dbReference>
<dbReference type="GO" id="GO:0005886">
    <property type="term" value="C:plasma membrane"/>
    <property type="evidence" value="ECO:0007669"/>
    <property type="project" value="UniProtKB-SubCell"/>
</dbReference>
<gene>
    <name evidence="14" type="primary">norM</name>
    <name evidence="14" type="ORF">OXPF_33300</name>
</gene>
<evidence type="ECO:0000256" key="4">
    <source>
        <dbReference type="ARBA" id="ARBA00020268"/>
    </source>
</evidence>
<reference evidence="14 15" key="1">
    <citation type="submission" date="2015-09" db="EMBL/GenBank/DDBJ databases">
        <title>Genome sequence of Oxobacter pfennigii DSM 3222.</title>
        <authorList>
            <person name="Poehlein A."/>
            <person name="Bengelsdorf F.R."/>
            <person name="Schiel-Bengelsdorf B."/>
            <person name="Duerre P."/>
            <person name="Daniel R."/>
        </authorList>
    </citation>
    <scope>NUCLEOTIDE SEQUENCE [LARGE SCALE GENOMIC DNA]</scope>
    <source>
        <strain evidence="14 15">DSM 3222</strain>
    </source>
</reference>
<dbReference type="CDD" id="cd13137">
    <property type="entry name" value="MATE_NorM_like"/>
    <property type="match status" value="1"/>
</dbReference>
<evidence type="ECO:0000256" key="1">
    <source>
        <dbReference type="ARBA" id="ARBA00003408"/>
    </source>
</evidence>
<dbReference type="InterPro" id="IPR050222">
    <property type="entry name" value="MATE_MdtK"/>
</dbReference>
<dbReference type="STRING" id="36849.OXPF_33300"/>
<feature type="transmembrane region" description="Helical" evidence="13">
    <location>
        <begin position="200"/>
        <end position="224"/>
    </location>
</feature>
<dbReference type="InterPro" id="IPR048279">
    <property type="entry name" value="MdtK-like"/>
</dbReference>
<evidence type="ECO:0000256" key="7">
    <source>
        <dbReference type="ARBA" id="ARBA00022475"/>
    </source>
</evidence>
<evidence type="ECO:0000256" key="13">
    <source>
        <dbReference type="SAM" id="Phobius"/>
    </source>
</evidence>
<keyword evidence="15" id="KW-1185">Reference proteome</keyword>
<dbReference type="Proteomes" id="UP000050326">
    <property type="component" value="Unassembled WGS sequence"/>
</dbReference>
<evidence type="ECO:0000256" key="9">
    <source>
        <dbReference type="ARBA" id="ARBA00022989"/>
    </source>
</evidence>
<feature type="transmembrane region" description="Helical" evidence="13">
    <location>
        <begin position="332"/>
        <end position="355"/>
    </location>
</feature>
<organism evidence="14 15">
    <name type="scientific">Oxobacter pfennigii</name>
    <dbReference type="NCBI Taxonomy" id="36849"/>
    <lineage>
        <taxon>Bacteria</taxon>
        <taxon>Bacillati</taxon>
        <taxon>Bacillota</taxon>
        <taxon>Clostridia</taxon>
        <taxon>Eubacteriales</taxon>
        <taxon>Clostridiaceae</taxon>
        <taxon>Oxobacter</taxon>
    </lineage>
</organism>
<evidence type="ECO:0000313" key="15">
    <source>
        <dbReference type="Proteomes" id="UP000050326"/>
    </source>
</evidence>
<comment type="function">
    <text evidence="1">Multidrug efflux pump.</text>
</comment>
<dbReference type="GO" id="GO:0042910">
    <property type="term" value="F:xenobiotic transmembrane transporter activity"/>
    <property type="evidence" value="ECO:0007669"/>
    <property type="project" value="InterPro"/>
</dbReference>
<evidence type="ECO:0000256" key="10">
    <source>
        <dbReference type="ARBA" id="ARBA00023065"/>
    </source>
</evidence>
<evidence type="ECO:0000256" key="11">
    <source>
        <dbReference type="ARBA" id="ARBA00023136"/>
    </source>
</evidence>
<evidence type="ECO:0000256" key="5">
    <source>
        <dbReference type="ARBA" id="ARBA00022448"/>
    </source>
</evidence>
<keyword evidence="7" id="KW-1003">Cell membrane</keyword>
<keyword evidence="9 13" id="KW-1133">Transmembrane helix</keyword>
<sequence length="469" mass="50786">MKELNYKSHAAPSESGSIRREILKITIPAFVELVMSTLFGMVDMIMVGQLSPAAIASVGLTNQPFMLLLAVFAAINVGTTTLVAWNIGAGNREKANDVARQTVIINIILGLIMSSIGFIFSRQIIIFMGANADTIGYGTSYFRIVAAGLVFQAVSLGVTAALRGAGETKIPMMYNVGSNLLNVFGNYVLIYGKFGFPEWGVAGAAVSTSLSRLLACFIALYIIFFSKHSRVKINIRSMLKVDTEIIRKMFSIGLPAAIEQFILQSGLMIFARTVSTIGTAGYAAHQIGLNISGLTFAPSMAFGIAATTLVGQNLGANDEEKAKQCGDIVHHISMVIACIMGLIFILFSYPMALLYTKDLEVAAMAGMVLKIMALAQPGQSTQLTLAGALRGAGDTKYPLYASFLGIWVFRVGIAYILVNVLHFGLIGAWVALTLDQYTRSAIIYLRYRSGKWKYIKLRSQEEKETLKIS</sequence>
<comment type="subcellular location">
    <subcellularLocation>
        <location evidence="2">Cell membrane</location>
        <topology evidence="2">Multi-pass membrane protein</topology>
    </subcellularLocation>
</comment>
<evidence type="ECO:0000256" key="3">
    <source>
        <dbReference type="ARBA" id="ARBA00010199"/>
    </source>
</evidence>
<feature type="transmembrane region" description="Helical" evidence="13">
    <location>
        <begin position="21"/>
        <end position="45"/>
    </location>
</feature>
<dbReference type="PANTHER" id="PTHR43298:SF2">
    <property type="entry name" value="FMN_FAD EXPORTER YEEO-RELATED"/>
    <property type="match status" value="1"/>
</dbReference>
<feature type="transmembrane region" description="Helical" evidence="13">
    <location>
        <begin position="141"/>
        <end position="162"/>
    </location>
</feature>
<dbReference type="InterPro" id="IPR002528">
    <property type="entry name" value="MATE_fam"/>
</dbReference>
<keyword evidence="11 13" id="KW-0472">Membrane</keyword>
<feature type="transmembrane region" description="Helical" evidence="13">
    <location>
        <begin position="174"/>
        <end position="194"/>
    </location>
</feature>
<dbReference type="GO" id="GO:0006811">
    <property type="term" value="P:monoatomic ion transport"/>
    <property type="evidence" value="ECO:0007669"/>
    <property type="project" value="UniProtKB-KW"/>
</dbReference>
<feature type="transmembrane region" description="Helical" evidence="13">
    <location>
        <begin position="107"/>
        <end position="129"/>
    </location>
</feature>
<proteinExistence type="inferred from homology"/>
<accession>A0A0N8NSV4</accession>
<keyword evidence="6" id="KW-0050">Antiport</keyword>
<dbReference type="PATRIC" id="fig|36849.3.peg.3525"/>
<name>A0A0N8NSV4_9CLOT</name>
<comment type="caution">
    <text evidence="14">The sequence shown here is derived from an EMBL/GenBank/DDBJ whole genome shotgun (WGS) entry which is preliminary data.</text>
</comment>
<keyword evidence="10" id="KW-0406">Ion transport</keyword>